<sequence length="93" mass="10557">KPASFFQLSAIMRWWPGGNLSDWWAAGSKSDSTTNSSYTQPWWTLNPTRSDVPYLVRKFGDFHTIAGVVLTTDPSLSYKIRLKTFLVELQKGT</sequence>
<feature type="non-terminal residue" evidence="1">
    <location>
        <position position="1"/>
    </location>
</feature>
<proteinExistence type="predicted"/>
<organism evidence="1 2">
    <name type="scientific">Araneus ventricosus</name>
    <name type="common">Orbweaver spider</name>
    <name type="synonym">Epeira ventricosa</name>
    <dbReference type="NCBI Taxonomy" id="182803"/>
    <lineage>
        <taxon>Eukaryota</taxon>
        <taxon>Metazoa</taxon>
        <taxon>Ecdysozoa</taxon>
        <taxon>Arthropoda</taxon>
        <taxon>Chelicerata</taxon>
        <taxon>Arachnida</taxon>
        <taxon>Araneae</taxon>
        <taxon>Araneomorphae</taxon>
        <taxon>Entelegynae</taxon>
        <taxon>Araneoidea</taxon>
        <taxon>Araneidae</taxon>
        <taxon>Araneus</taxon>
    </lineage>
</organism>
<keyword evidence="2" id="KW-1185">Reference proteome</keyword>
<comment type="caution">
    <text evidence="1">The sequence shown here is derived from an EMBL/GenBank/DDBJ whole genome shotgun (WGS) entry which is preliminary data.</text>
</comment>
<gene>
    <name evidence="1" type="ORF">AVEN_213246_1</name>
</gene>
<dbReference type="AlphaFoldDB" id="A0A4Y2QYL4"/>
<dbReference type="EMBL" id="BGPR01141272">
    <property type="protein sequence ID" value="GBN68205.1"/>
    <property type="molecule type" value="Genomic_DNA"/>
</dbReference>
<evidence type="ECO:0000313" key="1">
    <source>
        <dbReference type="EMBL" id="GBN68205.1"/>
    </source>
</evidence>
<accession>A0A4Y2QYL4</accession>
<name>A0A4Y2QYL4_ARAVE</name>
<protein>
    <submittedName>
        <fullName evidence="1">Uncharacterized protein</fullName>
    </submittedName>
</protein>
<dbReference type="Proteomes" id="UP000499080">
    <property type="component" value="Unassembled WGS sequence"/>
</dbReference>
<evidence type="ECO:0000313" key="2">
    <source>
        <dbReference type="Proteomes" id="UP000499080"/>
    </source>
</evidence>
<reference evidence="1 2" key="1">
    <citation type="journal article" date="2019" name="Sci. Rep.">
        <title>Orb-weaving spider Araneus ventricosus genome elucidates the spidroin gene catalogue.</title>
        <authorList>
            <person name="Kono N."/>
            <person name="Nakamura H."/>
            <person name="Ohtoshi R."/>
            <person name="Moran D.A.P."/>
            <person name="Shinohara A."/>
            <person name="Yoshida Y."/>
            <person name="Fujiwara M."/>
            <person name="Mori M."/>
            <person name="Tomita M."/>
            <person name="Arakawa K."/>
        </authorList>
    </citation>
    <scope>NUCLEOTIDE SEQUENCE [LARGE SCALE GENOMIC DNA]</scope>
</reference>